<protein>
    <recommendedName>
        <fullName evidence="2">Transposase IS30-like HTH domain-containing protein</fullName>
    </recommendedName>
</protein>
<accession>A0A329T3S4</accession>
<dbReference type="VEuPathDB" id="FungiDB:PC110_g531"/>
<dbReference type="AlphaFoldDB" id="A0A329T3S4"/>
<name>A0A329T3S4_9STRA</name>
<dbReference type="InterPro" id="IPR025246">
    <property type="entry name" value="IS30-like_HTH"/>
</dbReference>
<dbReference type="EMBL" id="MJFZ01000005">
    <property type="protein sequence ID" value="RAW43299.1"/>
    <property type="molecule type" value="Genomic_DNA"/>
</dbReference>
<organism evidence="3 4">
    <name type="scientific">Phytophthora cactorum</name>
    <dbReference type="NCBI Taxonomy" id="29920"/>
    <lineage>
        <taxon>Eukaryota</taxon>
        <taxon>Sar</taxon>
        <taxon>Stramenopiles</taxon>
        <taxon>Oomycota</taxon>
        <taxon>Peronosporomycetes</taxon>
        <taxon>Peronosporales</taxon>
        <taxon>Peronosporaceae</taxon>
        <taxon>Phytophthora</taxon>
    </lineage>
</organism>
<evidence type="ECO:0000313" key="3">
    <source>
        <dbReference type="EMBL" id="RAW43299.1"/>
    </source>
</evidence>
<dbReference type="Pfam" id="PF13936">
    <property type="entry name" value="HTH_38"/>
    <property type="match status" value="1"/>
</dbReference>
<reference evidence="3 4" key="1">
    <citation type="submission" date="2018-01" db="EMBL/GenBank/DDBJ databases">
        <title>Draft genome of the strawberry crown rot pathogen Phytophthora cactorum.</title>
        <authorList>
            <person name="Armitage A.D."/>
            <person name="Lysoe E."/>
            <person name="Nellist C.F."/>
            <person name="Harrison R.J."/>
            <person name="Brurberg M.B."/>
        </authorList>
    </citation>
    <scope>NUCLEOTIDE SEQUENCE [LARGE SCALE GENOMIC DNA]</scope>
    <source>
        <strain evidence="3 4">10300</strain>
    </source>
</reference>
<dbReference type="Gene3D" id="1.10.10.60">
    <property type="entry name" value="Homeodomain-like"/>
    <property type="match status" value="1"/>
</dbReference>
<dbReference type="Proteomes" id="UP000251314">
    <property type="component" value="Unassembled WGS sequence"/>
</dbReference>
<feature type="domain" description="Transposase IS30-like HTH" evidence="2">
    <location>
        <begin position="8"/>
        <end position="44"/>
    </location>
</feature>
<gene>
    <name evidence="3" type="ORF">PC110_g531</name>
</gene>
<evidence type="ECO:0000313" key="4">
    <source>
        <dbReference type="Proteomes" id="UP000251314"/>
    </source>
</evidence>
<keyword evidence="4" id="KW-1185">Reference proteome</keyword>
<comment type="caution">
    <text evidence="3">The sequence shown here is derived from an EMBL/GenBank/DDBJ whole genome shotgun (WGS) entry which is preliminary data.</text>
</comment>
<evidence type="ECO:0000259" key="2">
    <source>
        <dbReference type="Pfam" id="PF13936"/>
    </source>
</evidence>
<sequence>MPRTKKLRLTERERGRIDGLFEAGTSKRGIARALSRRPGTIYRALAPKPPPKARKKAKPPKRCGAPPALAGREARRLVRTAARVKMLRVSERQQCLKVLKKLLLYYCEGTWVRKRLPFLPEPYQ</sequence>
<feature type="compositionally biased region" description="Basic residues" evidence="1">
    <location>
        <begin position="51"/>
        <end position="61"/>
    </location>
</feature>
<proteinExistence type="predicted"/>
<feature type="region of interest" description="Disordered" evidence="1">
    <location>
        <begin position="42"/>
        <end position="67"/>
    </location>
</feature>
<evidence type="ECO:0000256" key="1">
    <source>
        <dbReference type="SAM" id="MobiDB-lite"/>
    </source>
</evidence>